<dbReference type="EMBL" id="RYER01000003">
    <property type="protein sequence ID" value="RUO17560.1"/>
    <property type="molecule type" value="Genomic_DNA"/>
</dbReference>
<dbReference type="Proteomes" id="UP000268436">
    <property type="component" value="Unassembled WGS sequence"/>
</dbReference>
<name>A0ABY0BMI7_MORCA</name>
<reference evidence="1 2" key="1">
    <citation type="submission" date="2018-12" db="EMBL/GenBank/DDBJ databases">
        <title>Persistence of Moraxella catarrhalis in Chronic Obstructive Pulmonary Disease and Regulation of the Hag/MID Adhesin.</title>
        <authorList>
            <person name="Murphy T."/>
            <person name="Zhao X."/>
            <person name="Vyas G."/>
            <person name="Aluvathingal J."/>
            <person name="Nadendla S."/>
            <person name="Tallon L."/>
            <person name="Tettelin H."/>
        </authorList>
    </citation>
    <scope>NUCLEOTIDE SEQUENCE [LARGE SCALE GENOMIC DNA]</scope>
    <source>
        <strain evidence="1 2">173P27B1</strain>
    </source>
</reference>
<sequence>MTLTVDVLKKSLPSKYKRNVNDDLLEHINTILDHPELYDDYRNNFLTYISVIQDGKYKLDDYLNAIKYCTHKLMGESNMDSFVKTFPNRYQSMIAKGYTAKEMSAHVAMYNKNKLVNTILEQSMIPTWVLNQDLYQKAINVQADLMLNAMSEKVRSDAANSLLVHLKPPEVRKVELDVGIKQNDEIEALRNITAELAAQQRRMIEAGVITAKQNAETKLITKVYDHET</sequence>
<keyword evidence="2" id="KW-1185">Reference proteome</keyword>
<accession>A0ABY0BMI7</accession>
<dbReference type="RefSeq" id="WP_126739418.1">
    <property type="nucleotide sequence ID" value="NZ_RYEQ01000001.1"/>
</dbReference>
<proteinExistence type="predicted"/>
<protein>
    <submittedName>
        <fullName evidence="1">Uncharacterized protein</fullName>
    </submittedName>
</protein>
<evidence type="ECO:0000313" key="1">
    <source>
        <dbReference type="EMBL" id="RUO17560.1"/>
    </source>
</evidence>
<evidence type="ECO:0000313" key="2">
    <source>
        <dbReference type="Proteomes" id="UP000268436"/>
    </source>
</evidence>
<organism evidence="1 2">
    <name type="scientific">Moraxella catarrhalis</name>
    <name type="common">Branhamella catarrhalis</name>
    <dbReference type="NCBI Taxonomy" id="480"/>
    <lineage>
        <taxon>Bacteria</taxon>
        <taxon>Pseudomonadati</taxon>
        <taxon>Pseudomonadota</taxon>
        <taxon>Gammaproteobacteria</taxon>
        <taxon>Moraxellales</taxon>
        <taxon>Moraxellaceae</taxon>
        <taxon>Moraxella</taxon>
    </lineage>
</organism>
<comment type="caution">
    <text evidence="1">The sequence shown here is derived from an EMBL/GenBank/DDBJ whole genome shotgun (WGS) entry which is preliminary data.</text>
</comment>
<gene>
    <name evidence="1" type="ORF">EJK54_1075</name>
</gene>